<dbReference type="FunFam" id="3.90.190.10:FF:000185">
    <property type="entry name" value="Predicted protein"/>
    <property type="match status" value="1"/>
</dbReference>
<dbReference type="InterPro" id="IPR050348">
    <property type="entry name" value="Protein-Tyr_Phosphatase"/>
</dbReference>
<evidence type="ECO:0000313" key="4">
    <source>
        <dbReference type="EnsemblMetazoa" id="BGLB024412-PA"/>
    </source>
</evidence>
<protein>
    <recommendedName>
        <fullName evidence="6">Protein-tyrosine-phosphatase</fullName>
    </recommendedName>
</protein>
<name>A0A2C9KWW3_BIOGL</name>
<dbReference type="InterPro" id="IPR029021">
    <property type="entry name" value="Prot-tyrosine_phosphatase-like"/>
</dbReference>
<dbReference type="AlphaFoldDB" id="A0A2C9KWW3"/>
<dbReference type="InterPro" id="IPR003595">
    <property type="entry name" value="Tyr_Pase_cat"/>
</dbReference>
<dbReference type="InterPro" id="IPR016130">
    <property type="entry name" value="Tyr_Pase_AS"/>
</dbReference>
<dbReference type="SMART" id="SM00404">
    <property type="entry name" value="PTPc_motif"/>
    <property type="match status" value="1"/>
</dbReference>
<dbReference type="PRINTS" id="PR00700">
    <property type="entry name" value="PRTYPHPHTASE"/>
</dbReference>
<dbReference type="STRING" id="6526.A0A2C9KWW3"/>
<dbReference type="KEGG" id="bgt:106079521"/>
<dbReference type="CDD" id="cd00047">
    <property type="entry name" value="PTPc"/>
    <property type="match status" value="1"/>
</dbReference>
<dbReference type="SMART" id="SM00194">
    <property type="entry name" value="PTPc"/>
    <property type="match status" value="1"/>
</dbReference>
<dbReference type="Proteomes" id="UP000076420">
    <property type="component" value="Unassembled WGS sequence"/>
</dbReference>
<dbReference type="InterPro" id="IPR000242">
    <property type="entry name" value="PTP_cat"/>
</dbReference>
<evidence type="ECO:0008006" key="6">
    <source>
        <dbReference type="Google" id="ProtNLM"/>
    </source>
</evidence>
<dbReference type="PROSITE" id="PS50055">
    <property type="entry name" value="TYR_PHOSPHATASE_PTP"/>
    <property type="match status" value="1"/>
</dbReference>
<gene>
    <name evidence="4" type="primary">106079521</name>
</gene>
<dbReference type="Gene3D" id="3.90.190.10">
    <property type="entry name" value="Protein tyrosine phosphatase superfamily"/>
    <property type="match status" value="1"/>
</dbReference>
<evidence type="ECO:0000256" key="1">
    <source>
        <dbReference type="SAM" id="MobiDB-lite"/>
    </source>
</evidence>
<feature type="domain" description="Tyrosine specific protein phosphatases" evidence="3">
    <location>
        <begin position="89"/>
        <end position="158"/>
    </location>
</feature>
<dbReference type="Pfam" id="PF00102">
    <property type="entry name" value="Y_phosphatase"/>
    <property type="match status" value="1"/>
</dbReference>
<dbReference type="SUPFAM" id="SSF52799">
    <property type="entry name" value="(Phosphotyrosine protein) phosphatases II"/>
    <property type="match status" value="1"/>
</dbReference>
<dbReference type="GO" id="GO:0004725">
    <property type="term" value="F:protein tyrosine phosphatase activity"/>
    <property type="evidence" value="ECO:0007669"/>
    <property type="project" value="InterPro"/>
</dbReference>
<dbReference type="PROSITE" id="PS00383">
    <property type="entry name" value="TYR_PHOSPHATASE_1"/>
    <property type="match status" value="1"/>
</dbReference>
<evidence type="ECO:0000259" key="2">
    <source>
        <dbReference type="PROSITE" id="PS50055"/>
    </source>
</evidence>
<dbReference type="VEuPathDB" id="VectorBase:BGLB024412"/>
<accession>A0A2C9KWW3</accession>
<evidence type="ECO:0000259" key="3">
    <source>
        <dbReference type="PROSITE" id="PS50056"/>
    </source>
</evidence>
<evidence type="ECO:0000313" key="5">
    <source>
        <dbReference type="Proteomes" id="UP000076420"/>
    </source>
</evidence>
<feature type="domain" description="Tyrosine-protein phosphatase" evidence="2">
    <location>
        <begin position="1"/>
        <end position="167"/>
    </location>
</feature>
<sequence>MLWEQKVEVVVMLTKLVEHARFRCEKYWSDSGETMFGAFQVSLVSAQSYTDYTIRTFKLQKNQERRHVVQFQFTSWPDKGIPDSPWALVDFQRRVSALKTTSLPVVHCSAGVGRTGTYIALQNIVNQAMTTGHMDFFNTVVRLREDRTHMVQTAEQYVFLHQAAYVAILSQTASSIFNANNGNMPSAIPVSSAEQNLFIEQEYKEDDKNSEENKRDSKVEKGLKDKPRYSRILSNCFG</sequence>
<organism evidence="4 5">
    <name type="scientific">Biomphalaria glabrata</name>
    <name type="common">Bloodfluke planorb</name>
    <name type="synonym">Freshwater snail</name>
    <dbReference type="NCBI Taxonomy" id="6526"/>
    <lineage>
        <taxon>Eukaryota</taxon>
        <taxon>Metazoa</taxon>
        <taxon>Spiralia</taxon>
        <taxon>Lophotrochozoa</taxon>
        <taxon>Mollusca</taxon>
        <taxon>Gastropoda</taxon>
        <taxon>Heterobranchia</taxon>
        <taxon>Euthyneura</taxon>
        <taxon>Panpulmonata</taxon>
        <taxon>Hygrophila</taxon>
        <taxon>Lymnaeoidea</taxon>
        <taxon>Planorbidae</taxon>
        <taxon>Biomphalaria</taxon>
    </lineage>
</organism>
<dbReference type="PANTHER" id="PTHR19134:SF449">
    <property type="entry name" value="TYROSINE-PROTEIN PHOSPHATASE 1"/>
    <property type="match status" value="1"/>
</dbReference>
<reference evidence="4" key="1">
    <citation type="submission" date="2020-05" db="UniProtKB">
        <authorList>
            <consortium name="EnsemblMetazoa"/>
        </authorList>
    </citation>
    <scope>IDENTIFICATION</scope>
    <source>
        <strain evidence="4">BB02</strain>
    </source>
</reference>
<dbReference type="PANTHER" id="PTHR19134">
    <property type="entry name" value="RECEPTOR-TYPE TYROSINE-PROTEIN PHOSPHATASE"/>
    <property type="match status" value="1"/>
</dbReference>
<dbReference type="InterPro" id="IPR000387">
    <property type="entry name" value="Tyr_Pase_dom"/>
</dbReference>
<dbReference type="VEuPathDB" id="VectorBase:BGLAX_050638"/>
<dbReference type="PROSITE" id="PS50056">
    <property type="entry name" value="TYR_PHOSPHATASE_2"/>
    <property type="match status" value="1"/>
</dbReference>
<dbReference type="EnsemblMetazoa" id="BGLB024412-RA">
    <property type="protein sequence ID" value="BGLB024412-PA"/>
    <property type="gene ID" value="BGLB024412"/>
</dbReference>
<proteinExistence type="predicted"/>
<feature type="region of interest" description="Disordered" evidence="1">
    <location>
        <begin position="202"/>
        <end position="226"/>
    </location>
</feature>